<keyword evidence="2" id="KW-0812">Transmembrane</keyword>
<dbReference type="Proteomes" id="UP000199026">
    <property type="component" value="Unassembled WGS sequence"/>
</dbReference>
<dbReference type="PANTHER" id="PTHR38434">
    <property type="entry name" value="BLL2549 PROTEIN"/>
    <property type="match status" value="1"/>
</dbReference>
<feature type="transmembrane region" description="Helical" evidence="2">
    <location>
        <begin position="403"/>
        <end position="420"/>
    </location>
</feature>
<feature type="transmembrane region" description="Helical" evidence="2">
    <location>
        <begin position="473"/>
        <end position="493"/>
    </location>
</feature>
<feature type="transmembrane region" description="Helical" evidence="2">
    <location>
        <begin position="259"/>
        <end position="279"/>
    </location>
</feature>
<feature type="transmembrane region" description="Helical" evidence="2">
    <location>
        <begin position="141"/>
        <end position="160"/>
    </location>
</feature>
<accession>A0A1H3HQ72</accession>
<feature type="transmembrane region" description="Helical" evidence="2">
    <location>
        <begin position="204"/>
        <end position="224"/>
    </location>
</feature>
<reference evidence="3 4" key="1">
    <citation type="submission" date="2016-10" db="EMBL/GenBank/DDBJ databases">
        <authorList>
            <person name="de Groot N.N."/>
        </authorList>
    </citation>
    <scope>NUCLEOTIDE SEQUENCE [LARGE SCALE GENOMIC DNA]</scope>
    <source>
        <strain evidence="3 4">DSM 24677</strain>
    </source>
</reference>
<feature type="transmembrane region" description="Helical" evidence="2">
    <location>
        <begin position="285"/>
        <end position="302"/>
    </location>
</feature>
<dbReference type="OrthoDB" id="5422830at2"/>
<feature type="transmembrane region" description="Helical" evidence="2">
    <location>
        <begin position="307"/>
        <end position="325"/>
    </location>
</feature>
<feature type="transmembrane region" description="Helical" evidence="2">
    <location>
        <begin position="6"/>
        <end position="25"/>
    </location>
</feature>
<dbReference type="InterPro" id="IPR019286">
    <property type="entry name" value="DUF2339_TM"/>
</dbReference>
<gene>
    <name evidence="3" type="ORF">SAMN05444486_101547</name>
</gene>
<feature type="transmembrane region" description="Helical" evidence="2">
    <location>
        <begin position="427"/>
        <end position="447"/>
    </location>
</feature>
<feature type="transmembrane region" description="Helical" evidence="2">
    <location>
        <begin position="739"/>
        <end position="760"/>
    </location>
</feature>
<feature type="transmembrane region" description="Helical" evidence="2">
    <location>
        <begin position="536"/>
        <end position="553"/>
    </location>
</feature>
<dbReference type="STRING" id="576131.SAMN05444486_101547"/>
<feature type="transmembrane region" description="Helical" evidence="2">
    <location>
        <begin position="780"/>
        <end position="801"/>
    </location>
</feature>
<name>A0A1H3HQ72_9RHOB</name>
<feature type="region of interest" description="Disordered" evidence="1">
    <location>
        <begin position="62"/>
        <end position="86"/>
    </location>
</feature>
<evidence type="ECO:0000256" key="1">
    <source>
        <dbReference type="SAM" id="MobiDB-lite"/>
    </source>
</evidence>
<keyword evidence="4" id="KW-1185">Reference proteome</keyword>
<dbReference type="InterPro" id="IPR014600">
    <property type="entry name" value="UCP035905_mem"/>
</dbReference>
<feature type="transmembrane region" description="Helical" evidence="2">
    <location>
        <begin position="565"/>
        <end position="587"/>
    </location>
</feature>
<feature type="transmembrane region" description="Helical" evidence="2">
    <location>
        <begin position="374"/>
        <end position="397"/>
    </location>
</feature>
<feature type="transmembrane region" description="Helical" evidence="2">
    <location>
        <begin position="706"/>
        <end position="727"/>
    </location>
</feature>
<feature type="transmembrane region" description="Helical" evidence="2">
    <location>
        <begin position="593"/>
        <end position="609"/>
    </location>
</feature>
<dbReference type="PIRSF" id="PIRSF035905">
    <property type="entry name" value="UCP035905_mp"/>
    <property type="match status" value="1"/>
</dbReference>
<evidence type="ECO:0000256" key="2">
    <source>
        <dbReference type="SAM" id="Phobius"/>
    </source>
</evidence>
<feature type="transmembrane region" description="Helical" evidence="2">
    <location>
        <begin position="903"/>
        <end position="919"/>
    </location>
</feature>
<sequence length="968" mass="102899">MDGLLILLAIAFLGLVLLGIPVALVRQGSLQRQIRDLQKDLGVLAQELRDLKRDGLRPAKTPVTELASEPNAHQTTTSEPVTASATPARAQSAAAASVQDKAARSFVPPVVRRPVSAAPTEPKAFVFTEGKLEALTDWLKVNWVLAIAAASLGFAGIFMVQYGIEHGVLSPFWRVMAAFGFGGALVAAGEYVRRRHGDEGEDAMRHVPSVLSGAGVITLFAGVLSARLMYGLIGANMALVGLVAVSVFAMVLGWFYGPVLAAIGIIGAMAAPFILSTGAGAPPELYYYFVLVILMALGIDTVKRWAWISVLGLVLGLAAVWLLYAADTGDFAFAASIMIVTLASMTIPVRSLVPNHDGAALSEMLSTSPRFAGFPTRLAGGVVAVATLAGLSIVTGGNTTADVWLGFGMLLMLFVAVAIWAEGARALYDLVVLPAGALLLALLLHGMDGGALVQELMRGVSTDPEVSAPSMGWLVYSLVAIGAFVSLVAFWRMTRASGEAKGNAALIWGLGAAVFGPAVFLILEFVWPVSRVIGDYPWALTAVALAAFMTFLAERCARAGDGDGLWKARTGLFALAALTLMAIALFLILTKTALSLALALMILLIVLADRKLDLPLLGWFVQIGVAVITYRLIADPGIYWAVDVASAFDVFVAYAGVLALLAAAWRFGGNEAARMPAKVAVDSALWLIALAGVAVALMRVFDDDLFSHWGLGLWAVIWGGAALAQLYRLDATRSGLLRWMRYVLMALFGGMAALCLVAQFAFANPLLGGLFSRELVRGLYLFDTLMVAYVPVAMMFAFAAWKLAERLIVRQAGYGLAGLYGATYLIYETRRLFRGDDLSVGGVTDGELYAYTVSMLVTSIVLLLLAYKQRSVSLRKLAMAGVGLTIAKVFLVDMSGLSGLTRVFSFMGLGLALLGLTWLNRKLSDGWHDGAPVVSAPVEPEPEPEVVVNTDPKTKPKRKAKPVRPKVD</sequence>
<feature type="compositionally biased region" description="Basic residues" evidence="1">
    <location>
        <begin position="955"/>
        <end position="968"/>
    </location>
</feature>
<keyword evidence="2" id="KW-0472">Membrane</keyword>
<dbReference type="PANTHER" id="PTHR38434:SF1">
    <property type="entry name" value="BLL2549 PROTEIN"/>
    <property type="match status" value="1"/>
</dbReference>
<feature type="region of interest" description="Disordered" evidence="1">
    <location>
        <begin position="933"/>
        <end position="968"/>
    </location>
</feature>
<organism evidence="3 4">
    <name type="scientific">Lentibacter algarum</name>
    <dbReference type="NCBI Taxonomy" id="576131"/>
    <lineage>
        <taxon>Bacteria</taxon>
        <taxon>Pseudomonadati</taxon>
        <taxon>Pseudomonadota</taxon>
        <taxon>Alphaproteobacteria</taxon>
        <taxon>Rhodobacterales</taxon>
        <taxon>Roseobacteraceae</taxon>
        <taxon>Lentibacter</taxon>
    </lineage>
</organism>
<feature type="transmembrane region" description="Helical" evidence="2">
    <location>
        <begin position="645"/>
        <end position="667"/>
    </location>
</feature>
<keyword evidence="2" id="KW-1133">Transmembrane helix</keyword>
<feature type="transmembrane region" description="Helical" evidence="2">
    <location>
        <begin position="877"/>
        <end position="897"/>
    </location>
</feature>
<feature type="compositionally biased region" description="Polar residues" evidence="1">
    <location>
        <begin position="71"/>
        <end position="81"/>
    </location>
</feature>
<feature type="transmembrane region" description="Helical" evidence="2">
    <location>
        <begin position="331"/>
        <end position="353"/>
    </location>
</feature>
<proteinExistence type="predicted"/>
<dbReference type="EMBL" id="FNPR01000001">
    <property type="protein sequence ID" value="SDY16924.1"/>
    <property type="molecule type" value="Genomic_DNA"/>
</dbReference>
<dbReference type="GeneID" id="78123349"/>
<feature type="transmembrane region" description="Helical" evidence="2">
    <location>
        <begin position="172"/>
        <end position="192"/>
    </location>
</feature>
<feature type="transmembrane region" description="Helical" evidence="2">
    <location>
        <begin position="616"/>
        <end position="633"/>
    </location>
</feature>
<dbReference type="AlphaFoldDB" id="A0A1H3HQ72"/>
<feature type="transmembrane region" description="Helical" evidence="2">
    <location>
        <begin position="230"/>
        <end position="252"/>
    </location>
</feature>
<feature type="transmembrane region" description="Helical" evidence="2">
    <location>
        <begin position="679"/>
        <end position="700"/>
    </location>
</feature>
<protein>
    <submittedName>
        <fullName evidence="3">Uncharacterized membrane protein</fullName>
    </submittedName>
</protein>
<evidence type="ECO:0000313" key="4">
    <source>
        <dbReference type="Proteomes" id="UP000199026"/>
    </source>
</evidence>
<feature type="transmembrane region" description="Helical" evidence="2">
    <location>
        <begin position="847"/>
        <end position="865"/>
    </location>
</feature>
<dbReference type="RefSeq" id="WP_089887630.1">
    <property type="nucleotide sequence ID" value="NZ_CALLJM010000011.1"/>
</dbReference>
<feature type="transmembrane region" description="Helical" evidence="2">
    <location>
        <begin position="808"/>
        <end position="827"/>
    </location>
</feature>
<evidence type="ECO:0000313" key="3">
    <source>
        <dbReference type="EMBL" id="SDY16924.1"/>
    </source>
</evidence>
<dbReference type="Pfam" id="PF10101">
    <property type="entry name" value="DUF2339"/>
    <property type="match status" value="1"/>
</dbReference>
<feature type="transmembrane region" description="Helical" evidence="2">
    <location>
        <begin position="505"/>
        <end position="530"/>
    </location>
</feature>